<feature type="compositionally biased region" description="Basic and acidic residues" evidence="2">
    <location>
        <begin position="312"/>
        <end position="335"/>
    </location>
</feature>
<dbReference type="OrthoDB" id="5951542at2759"/>
<dbReference type="GO" id="GO:0019005">
    <property type="term" value="C:SCF ubiquitin ligase complex"/>
    <property type="evidence" value="ECO:0007669"/>
    <property type="project" value="TreeGrafter"/>
</dbReference>
<name>A0A8J2LPT6_9HEXA</name>
<dbReference type="GO" id="GO:0043161">
    <property type="term" value="P:proteasome-mediated ubiquitin-dependent protein catabolic process"/>
    <property type="evidence" value="ECO:0007669"/>
    <property type="project" value="TreeGrafter"/>
</dbReference>
<gene>
    <name evidence="4" type="ORF">AFUS01_LOCUS43744</name>
</gene>
<dbReference type="CDD" id="cd12876">
    <property type="entry name" value="SPRY_SOCS3"/>
    <property type="match status" value="1"/>
</dbReference>
<proteinExistence type="predicted"/>
<dbReference type="PANTHER" id="PTHR12245:SF5">
    <property type="entry name" value="SPRY DOMAIN-CONTAINING SOCS BOX PROTEIN 3"/>
    <property type="match status" value="1"/>
</dbReference>
<evidence type="ECO:0000259" key="3">
    <source>
        <dbReference type="PROSITE" id="PS50188"/>
    </source>
</evidence>
<feature type="domain" description="B30.2/SPRY" evidence="3">
    <location>
        <begin position="66"/>
        <end position="256"/>
    </location>
</feature>
<evidence type="ECO:0000313" key="5">
    <source>
        <dbReference type="Proteomes" id="UP000708208"/>
    </source>
</evidence>
<dbReference type="InterPro" id="IPR035754">
    <property type="entry name" value="SPRY_SPSB3"/>
</dbReference>
<comment type="caution">
    <text evidence="4">The sequence shown here is derived from an EMBL/GenBank/DDBJ whole genome shotgun (WGS) entry which is preliminary data.</text>
</comment>
<dbReference type="AlphaFoldDB" id="A0A8J2LPT6"/>
<sequence length="389" mass="43306">MQRRPIAPSANQDNRNPVVLLPNLQILPDSGDNRGNILSRNLWRTMAPAGPLSRAKPQTREIVACECTPEMEHSVCEECRRRSVHEWSWGGLESGKIIFQNNRKDITFNPGFSVGTAAVRGEVALQKGYHHYWEIEMSTEVYGTDMMIGVGTDQIDLNGYSHSFVSLIGMDKHGWGLSYSGDIHHAGKSQKYSERFGQYAVIGVHLDMWAGTLEFYLNRKPLGIAFRNLQGHTLFPMISSTAARSGMNLIFSRSYPSSLQIQSLLSIGKNIGFPKNTSIFKCLELPPGLIEIIKNNYWWIVTNKTAESQENKVTAERTKMKKREVDRSAAKDTKQHQVCKNPAAELALQGVVTRSRSRLAADIAAGPAEAAKRRSRSKSIVTAGMLAAF</sequence>
<keyword evidence="1" id="KW-0833">Ubl conjugation pathway</keyword>
<dbReference type="InterPro" id="IPR001870">
    <property type="entry name" value="B30.2/SPRY"/>
</dbReference>
<evidence type="ECO:0000256" key="2">
    <source>
        <dbReference type="SAM" id="MobiDB-lite"/>
    </source>
</evidence>
<dbReference type="EMBL" id="CAJVCH010570160">
    <property type="protein sequence ID" value="CAG7834217.1"/>
    <property type="molecule type" value="Genomic_DNA"/>
</dbReference>
<dbReference type="SMART" id="SM00449">
    <property type="entry name" value="SPRY"/>
    <property type="match status" value="1"/>
</dbReference>
<reference evidence="4" key="1">
    <citation type="submission" date="2021-06" db="EMBL/GenBank/DDBJ databases">
        <authorList>
            <person name="Hodson N. C."/>
            <person name="Mongue J. A."/>
            <person name="Jaron S. K."/>
        </authorList>
    </citation>
    <scope>NUCLEOTIDE SEQUENCE</scope>
</reference>
<keyword evidence="5" id="KW-1185">Reference proteome</keyword>
<dbReference type="PANTHER" id="PTHR12245">
    <property type="entry name" value="SPRY DOMAIN CONTAINING SOCS BOX PROTEIN"/>
    <property type="match status" value="1"/>
</dbReference>
<dbReference type="PROSITE" id="PS50188">
    <property type="entry name" value="B302_SPRY"/>
    <property type="match status" value="1"/>
</dbReference>
<dbReference type="InterPro" id="IPR003877">
    <property type="entry name" value="SPRY_dom"/>
</dbReference>
<evidence type="ECO:0000256" key="1">
    <source>
        <dbReference type="ARBA" id="ARBA00022786"/>
    </source>
</evidence>
<protein>
    <recommendedName>
        <fullName evidence="3">B30.2/SPRY domain-containing protein</fullName>
    </recommendedName>
</protein>
<feature type="region of interest" description="Disordered" evidence="2">
    <location>
        <begin position="312"/>
        <end position="336"/>
    </location>
</feature>
<accession>A0A8J2LPT6</accession>
<evidence type="ECO:0000313" key="4">
    <source>
        <dbReference type="EMBL" id="CAG7834217.1"/>
    </source>
</evidence>
<dbReference type="Pfam" id="PF00622">
    <property type="entry name" value="SPRY"/>
    <property type="match status" value="1"/>
</dbReference>
<dbReference type="Proteomes" id="UP000708208">
    <property type="component" value="Unassembled WGS sequence"/>
</dbReference>
<organism evidence="4 5">
    <name type="scientific">Allacma fusca</name>
    <dbReference type="NCBI Taxonomy" id="39272"/>
    <lineage>
        <taxon>Eukaryota</taxon>
        <taxon>Metazoa</taxon>
        <taxon>Ecdysozoa</taxon>
        <taxon>Arthropoda</taxon>
        <taxon>Hexapoda</taxon>
        <taxon>Collembola</taxon>
        <taxon>Symphypleona</taxon>
        <taxon>Sminthuridae</taxon>
        <taxon>Allacma</taxon>
    </lineage>
</organism>
<dbReference type="InterPro" id="IPR050672">
    <property type="entry name" value="FBXO45-Fsn/SPSB_families"/>
</dbReference>